<evidence type="ECO:0000256" key="1">
    <source>
        <dbReference type="SAM" id="MobiDB-lite"/>
    </source>
</evidence>
<dbReference type="AlphaFoldDB" id="A0A517NFS0"/>
<name>A0A517NFS0_9BACT</name>
<protein>
    <submittedName>
        <fullName evidence="2">Uncharacterized protein</fullName>
    </submittedName>
</protein>
<dbReference type="KEGG" id="rlc:K227x_43930"/>
<evidence type="ECO:0000313" key="3">
    <source>
        <dbReference type="Proteomes" id="UP000318538"/>
    </source>
</evidence>
<gene>
    <name evidence="2" type="ORF">K227x_43930</name>
</gene>
<dbReference type="EMBL" id="CP036525">
    <property type="protein sequence ID" value="QDT05986.1"/>
    <property type="molecule type" value="Genomic_DNA"/>
</dbReference>
<feature type="region of interest" description="Disordered" evidence="1">
    <location>
        <begin position="34"/>
        <end position="54"/>
    </location>
</feature>
<dbReference type="OrthoDB" id="244201at2"/>
<proteinExistence type="predicted"/>
<dbReference type="RefSeq" id="WP_145172370.1">
    <property type="nucleotide sequence ID" value="NZ_CP036525.1"/>
</dbReference>
<reference evidence="2 3" key="1">
    <citation type="submission" date="2019-02" db="EMBL/GenBank/DDBJ databases">
        <title>Deep-cultivation of Planctomycetes and their phenomic and genomic characterization uncovers novel biology.</title>
        <authorList>
            <person name="Wiegand S."/>
            <person name="Jogler M."/>
            <person name="Boedeker C."/>
            <person name="Pinto D."/>
            <person name="Vollmers J."/>
            <person name="Rivas-Marin E."/>
            <person name="Kohn T."/>
            <person name="Peeters S.H."/>
            <person name="Heuer A."/>
            <person name="Rast P."/>
            <person name="Oberbeckmann S."/>
            <person name="Bunk B."/>
            <person name="Jeske O."/>
            <person name="Meyerdierks A."/>
            <person name="Storesund J.E."/>
            <person name="Kallscheuer N."/>
            <person name="Luecker S."/>
            <person name="Lage O.M."/>
            <person name="Pohl T."/>
            <person name="Merkel B.J."/>
            <person name="Hornburger P."/>
            <person name="Mueller R.-W."/>
            <person name="Bruemmer F."/>
            <person name="Labrenz M."/>
            <person name="Spormann A.M."/>
            <person name="Op den Camp H."/>
            <person name="Overmann J."/>
            <person name="Amann R."/>
            <person name="Jetten M.S.M."/>
            <person name="Mascher T."/>
            <person name="Medema M.H."/>
            <person name="Devos D.P."/>
            <person name="Kaster A.-K."/>
            <person name="Ovreas L."/>
            <person name="Rohde M."/>
            <person name="Galperin M.Y."/>
            <person name="Jogler C."/>
        </authorList>
    </citation>
    <scope>NUCLEOTIDE SEQUENCE [LARGE SCALE GENOMIC DNA]</scope>
    <source>
        <strain evidence="2 3">K22_7</strain>
    </source>
</reference>
<accession>A0A517NFS0</accession>
<organism evidence="2 3">
    <name type="scientific">Rubripirellula lacrimiformis</name>
    <dbReference type="NCBI Taxonomy" id="1930273"/>
    <lineage>
        <taxon>Bacteria</taxon>
        <taxon>Pseudomonadati</taxon>
        <taxon>Planctomycetota</taxon>
        <taxon>Planctomycetia</taxon>
        <taxon>Pirellulales</taxon>
        <taxon>Pirellulaceae</taxon>
        <taxon>Rubripirellula</taxon>
    </lineage>
</organism>
<evidence type="ECO:0000313" key="2">
    <source>
        <dbReference type="EMBL" id="QDT05986.1"/>
    </source>
</evidence>
<dbReference type="Proteomes" id="UP000318538">
    <property type="component" value="Chromosome"/>
</dbReference>
<sequence length="399" mass="42566">MRPDTRSLNLETLERRQLMAADIGPASETCFAAPPTTAAPDQPLHPTGASGFGENLSTTADGSADAIRSFVSAPHTRAPLSLSDGEMGLVQQHGERLFAVDTNAFTDESTLVVYAADNSIITEVAVDFRVERMVVDGDQVLLLSTSDHVIPPMADLAVIQADQAAGIDPIPPIHFPWGAPQIIAVTVVLSNTEPEIVRQTIDGPLGSVAYDAGNLSIAVDPNAVVYLPHGGPTLSIPSVLTSYRWTDDGLSQLGTVDALAPLVPTARGNDVFTATTHSNYPGIYLPWIENSGQDGSAFSPESLVTRYRLDANQVERMDQISLGDGQLVSFQIADDGLTGVAVQRIDDAQGMSTYVHLLDLSNDRIAVFDTTPCWASRRTSGRPIPISSFCKTPTWVTCL</sequence>
<keyword evidence="3" id="KW-1185">Reference proteome</keyword>